<reference evidence="1" key="1">
    <citation type="submission" date="2022-08" db="EMBL/GenBank/DDBJ databases">
        <title>Genome Sequence of Lecanicillium fungicola.</title>
        <authorList>
            <person name="Buettner E."/>
        </authorList>
    </citation>
    <scope>NUCLEOTIDE SEQUENCE</scope>
    <source>
        <strain evidence="1">Babe33</strain>
    </source>
</reference>
<comment type="caution">
    <text evidence="1">The sequence shown here is derived from an EMBL/GenBank/DDBJ whole genome shotgun (WGS) entry which is preliminary data.</text>
</comment>
<proteinExistence type="predicted"/>
<keyword evidence="2" id="KW-1185">Reference proteome</keyword>
<name>A0ACC1NVH2_9HYPO</name>
<accession>A0ACC1NVH2</accession>
<dbReference type="EMBL" id="JANJQO010000077">
    <property type="protein sequence ID" value="KAJ2982419.1"/>
    <property type="molecule type" value="Genomic_DNA"/>
</dbReference>
<organism evidence="1 2">
    <name type="scientific">Zarea fungicola</name>
    <dbReference type="NCBI Taxonomy" id="93591"/>
    <lineage>
        <taxon>Eukaryota</taxon>
        <taxon>Fungi</taxon>
        <taxon>Dikarya</taxon>
        <taxon>Ascomycota</taxon>
        <taxon>Pezizomycotina</taxon>
        <taxon>Sordariomycetes</taxon>
        <taxon>Hypocreomycetidae</taxon>
        <taxon>Hypocreales</taxon>
        <taxon>Cordycipitaceae</taxon>
        <taxon>Zarea</taxon>
    </lineage>
</organism>
<evidence type="ECO:0000313" key="1">
    <source>
        <dbReference type="EMBL" id="KAJ2982419.1"/>
    </source>
</evidence>
<sequence>MSTLGFDSTVASSAPENIRALSAKAKPSLRHARLRSGAATPLKQCLNTLPVRPCGTKRRPKPLKRKRSNLRDQLHQHDDSGVNLYPQFTIQQSEAAVVDPPPEEELVALPGRQSTAKKSGDSTNGSPPQPSIKEEGVLEYLIVDNCGTTTTTVHPSFKTSVQSQVEDVEYNACNVSCECEFVLPIYSPGQQMQFTLSNGNEPIRVSGFAMSLSAIASDRNQEEPILEYSINAGQGPIAAHIHHVWPKPGLDSEARSPSKLTFTNIRLRTGAHYDKHEVRRASYLLVVELLAYVGKEGETNCATVKVASQEFPRKVLLEEFQP</sequence>
<evidence type="ECO:0000313" key="2">
    <source>
        <dbReference type="Proteomes" id="UP001143910"/>
    </source>
</evidence>
<dbReference type="Proteomes" id="UP001143910">
    <property type="component" value="Unassembled WGS sequence"/>
</dbReference>
<protein>
    <submittedName>
        <fullName evidence="1">Uncharacterized protein</fullName>
    </submittedName>
</protein>
<gene>
    <name evidence="1" type="ORF">NQ176_g1398</name>
</gene>